<accession>A0A3A9W7H9</accession>
<organism evidence="3 6">
    <name type="scientific">Streptomyces radicis</name>
    <dbReference type="NCBI Taxonomy" id="1750517"/>
    <lineage>
        <taxon>Bacteria</taxon>
        <taxon>Bacillati</taxon>
        <taxon>Actinomycetota</taxon>
        <taxon>Actinomycetes</taxon>
        <taxon>Kitasatosporales</taxon>
        <taxon>Streptomycetaceae</taxon>
        <taxon>Streptomyces</taxon>
    </lineage>
</organism>
<dbReference type="CDD" id="cd11731">
    <property type="entry name" value="Lin1944_like_SDR_c"/>
    <property type="match status" value="1"/>
</dbReference>
<dbReference type="InterPro" id="IPR051122">
    <property type="entry name" value="SDR_DHRS6-like"/>
</dbReference>
<dbReference type="RefSeq" id="WP_120699554.1">
    <property type="nucleotide sequence ID" value="NZ_RBDX01000028.1"/>
</dbReference>
<dbReference type="NCBIfam" id="NF005754">
    <property type="entry name" value="PRK07578.1"/>
    <property type="match status" value="1"/>
</dbReference>
<protein>
    <submittedName>
        <fullName evidence="3">Short chain dehydrogenase</fullName>
    </submittedName>
</protein>
<gene>
    <name evidence="4" type="ORF">D7318_25540</name>
    <name evidence="3" type="ORF">D7319_26175</name>
</gene>
<dbReference type="GO" id="GO:0016491">
    <property type="term" value="F:oxidoreductase activity"/>
    <property type="evidence" value="ECO:0007669"/>
    <property type="project" value="UniProtKB-KW"/>
</dbReference>
<reference evidence="5 6" key="1">
    <citation type="submission" date="2018-09" db="EMBL/GenBank/DDBJ databases">
        <title>Streptomyces sp. nov. DS1-2, an endophytic actinomycete isolated from roots of Dendrobium scabrilingue.</title>
        <authorList>
            <person name="Kuncharoen N."/>
            <person name="Kudo T."/>
            <person name="Ohkuma M."/>
            <person name="Yuki M."/>
            <person name="Tanasupawat S."/>
        </authorList>
    </citation>
    <scope>NUCLEOTIDE SEQUENCE [LARGE SCALE GENOMIC DNA]</scope>
    <source>
        <strain evidence="3 6">AZ1-7</strain>
        <strain evidence="4 5">DS1-2</strain>
    </source>
</reference>
<dbReference type="OrthoDB" id="9787486at2"/>
<dbReference type="Proteomes" id="UP000268652">
    <property type="component" value="Unassembled WGS sequence"/>
</dbReference>
<name>A0A3A9W7H9_9ACTN</name>
<evidence type="ECO:0000313" key="6">
    <source>
        <dbReference type="Proteomes" id="UP000275024"/>
    </source>
</evidence>
<dbReference type="PANTHER" id="PTHR43477:SF1">
    <property type="entry name" value="DIHYDROANTICAPSIN 7-DEHYDROGENASE"/>
    <property type="match status" value="1"/>
</dbReference>
<dbReference type="PANTHER" id="PTHR43477">
    <property type="entry name" value="DIHYDROANTICAPSIN 7-DEHYDROGENASE"/>
    <property type="match status" value="1"/>
</dbReference>
<comment type="caution">
    <text evidence="3">The sequence shown here is derived from an EMBL/GenBank/DDBJ whole genome shotgun (WGS) entry which is preliminary data.</text>
</comment>
<keyword evidence="2" id="KW-0560">Oxidoreductase</keyword>
<dbReference type="InterPro" id="IPR036291">
    <property type="entry name" value="NAD(P)-bd_dom_sf"/>
</dbReference>
<dbReference type="Proteomes" id="UP000275024">
    <property type="component" value="Unassembled WGS sequence"/>
</dbReference>
<sequence>MPPEPTRRRALVIGATGTIGSAVADALAARGHAVVRASRSGPGPRVDIADPASVEALLAATGPVDAVVCCAASGAMAPLDTPSDAEFLTGLDAKLLGQVALVRRALGALADGGSITLTSGRIPDDLTGASLGHLINGGLEAFVRAASAELPRGLRLNVVSPGWVAETLAALGLDPAGGTPAAEVAARYAEAIEGDANGRTLLVG</sequence>
<evidence type="ECO:0000313" key="5">
    <source>
        <dbReference type="Proteomes" id="UP000268652"/>
    </source>
</evidence>
<dbReference type="AlphaFoldDB" id="A0A3A9W7H9"/>
<evidence type="ECO:0000256" key="2">
    <source>
        <dbReference type="ARBA" id="ARBA00023002"/>
    </source>
</evidence>
<dbReference type="InterPro" id="IPR002347">
    <property type="entry name" value="SDR_fam"/>
</dbReference>
<keyword evidence="5" id="KW-1185">Reference proteome</keyword>
<dbReference type="EMBL" id="RBDX01000028">
    <property type="protein sequence ID" value="RKN05254.1"/>
    <property type="molecule type" value="Genomic_DNA"/>
</dbReference>
<evidence type="ECO:0000313" key="4">
    <source>
        <dbReference type="EMBL" id="RKN16787.1"/>
    </source>
</evidence>
<dbReference type="EMBL" id="RBDY01000026">
    <property type="protein sequence ID" value="RKN16787.1"/>
    <property type="molecule type" value="Genomic_DNA"/>
</dbReference>
<dbReference type="SUPFAM" id="SSF51735">
    <property type="entry name" value="NAD(P)-binding Rossmann-fold domains"/>
    <property type="match status" value="1"/>
</dbReference>
<evidence type="ECO:0000313" key="3">
    <source>
        <dbReference type="EMBL" id="RKN05254.1"/>
    </source>
</evidence>
<dbReference type="Pfam" id="PF13561">
    <property type="entry name" value="adh_short_C2"/>
    <property type="match status" value="1"/>
</dbReference>
<dbReference type="PRINTS" id="PR00081">
    <property type="entry name" value="GDHRDH"/>
</dbReference>
<evidence type="ECO:0000256" key="1">
    <source>
        <dbReference type="ARBA" id="ARBA00006484"/>
    </source>
</evidence>
<dbReference type="Gene3D" id="3.40.50.720">
    <property type="entry name" value="NAD(P)-binding Rossmann-like Domain"/>
    <property type="match status" value="1"/>
</dbReference>
<comment type="similarity">
    <text evidence="1">Belongs to the short-chain dehydrogenases/reductases (SDR) family.</text>
</comment>
<proteinExistence type="inferred from homology"/>